<feature type="region of interest" description="Disordered" evidence="1">
    <location>
        <begin position="54"/>
        <end position="80"/>
    </location>
</feature>
<proteinExistence type="predicted"/>
<keyword evidence="2" id="KW-0732">Signal</keyword>
<evidence type="ECO:0000313" key="3">
    <source>
        <dbReference type="EMBL" id="QES42429.1"/>
    </source>
</evidence>
<evidence type="ECO:0000256" key="1">
    <source>
        <dbReference type="SAM" id="MobiDB-lite"/>
    </source>
</evidence>
<feature type="signal peptide" evidence="2">
    <location>
        <begin position="1"/>
        <end position="39"/>
    </location>
</feature>
<name>A0A5P2CNS0_STRVZ</name>
<feature type="region of interest" description="Disordered" evidence="1">
    <location>
        <begin position="92"/>
        <end position="280"/>
    </location>
</feature>
<dbReference type="PANTHER" id="PTHR39335">
    <property type="entry name" value="BLL4220 PROTEIN"/>
    <property type="match status" value="1"/>
</dbReference>
<feature type="compositionally biased region" description="Low complexity" evidence="1">
    <location>
        <begin position="181"/>
        <end position="198"/>
    </location>
</feature>
<feature type="compositionally biased region" description="Basic and acidic residues" evidence="1">
    <location>
        <begin position="55"/>
        <end position="78"/>
    </location>
</feature>
<dbReference type="EMBL" id="CP029191">
    <property type="protein sequence ID" value="QES42429.1"/>
    <property type="molecule type" value="Genomic_DNA"/>
</dbReference>
<protein>
    <recommendedName>
        <fullName evidence="5">Lipoprotein</fullName>
    </recommendedName>
</protein>
<evidence type="ECO:0000313" key="4">
    <source>
        <dbReference type="Proteomes" id="UP000324015"/>
    </source>
</evidence>
<dbReference type="Proteomes" id="UP000324015">
    <property type="component" value="Chromosome"/>
</dbReference>
<feature type="compositionally biased region" description="Basic and acidic residues" evidence="1">
    <location>
        <begin position="132"/>
        <end position="144"/>
    </location>
</feature>
<feature type="compositionally biased region" description="Low complexity" evidence="1">
    <location>
        <begin position="256"/>
        <end position="268"/>
    </location>
</feature>
<sequence>MTPPRSTRIRISCGAPRTAVVTATAAAAAVLALTGPAVALDKPTEPEQLTLVDTPKGKALADKDGNPLYTRDADKADTPDCTGKCATDWPAAIGYPTKADDVTGQTAQTGDDAQNADKPQVIYETRPLYYYKGDEKGQDPKGQDVKGWSLLGADGKELGAGAGTDSDSDSDADADADATDKSASPETSSTSAEKSASPQASTSPPHPADTATEAASQPPANPYTPPKPSTSTATKSPTSPTSLDPNVGALQATPSGAARGGATHATAGSKAEAEAEHPASGPLTFASAAVTGAAAGVGVWLLRRRKAHGTAPGTDTGGSDTGPDHP</sequence>
<feature type="compositionally biased region" description="Polar residues" evidence="1">
    <location>
        <begin position="103"/>
        <end position="112"/>
    </location>
</feature>
<dbReference type="AlphaFoldDB" id="A0A5P2CNS0"/>
<evidence type="ECO:0008006" key="5">
    <source>
        <dbReference type="Google" id="ProtNLM"/>
    </source>
</evidence>
<evidence type="ECO:0000256" key="2">
    <source>
        <dbReference type="SAM" id="SignalP"/>
    </source>
</evidence>
<dbReference type="InterPro" id="IPR005297">
    <property type="entry name" value="Lipoprotein_repeat"/>
</dbReference>
<dbReference type="PANTHER" id="PTHR39335:SF1">
    <property type="entry name" value="BLL4220 PROTEIN"/>
    <property type="match status" value="1"/>
</dbReference>
<dbReference type="Pfam" id="PF03640">
    <property type="entry name" value="Lipoprotein_15"/>
    <property type="match status" value="1"/>
</dbReference>
<gene>
    <name evidence="3" type="ORF">DEJ49_16795</name>
</gene>
<feature type="compositionally biased region" description="Pro residues" evidence="1">
    <location>
        <begin position="219"/>
        <end position="228"/>
    </location>
</feature>
<feature type="compositionally biased region" description="Low complexity" evidence="1">
    <location>
        <begin position="229"/>
        <end position="242"/>
    </location>
</feature>
<accession>A0A5P2CNS0</accession>
<organism evidence="3 4">
    <name type="scientific">Streptomyces venezuelae</name>
    <dbReference type="NCBI Taxonomy" id="54571"/>
    <lineage>
        <taxon>Bacteria</taxon>
        <taxon>Bacillati</taxon>
        <taxon>Actinomycetota</taxon>
        <taxon>Actinomycetes</taxon>
        <taxon>Kitasatosporales</taxon>
        <taxon>Streptomycetaceae</taxon>
        <taxon>Streptomyces</taxon>
    </lineage>
</organism>
<reference evidence="3 4" key="1">
    <citation type="submission" date="2018-05" db="EMBL/GenBank/DDBJ databases">
        <title>Streptomyces venezuelae.</title>
        <authorList>
            <person name="Kim W."/>
            <person name="Lee N."/>
            <person name="Cho B.-K."/>
        </authorList>
    </citation>
    <scope>NUCLEOTIDE SEQUENCE [LARGE SCALE GENOMIC DNA]</scope>
    <source>
        <strain evidence="3 4">ATCC 14585</strain>
    </source>
</reference>
<feature type="region of interest" description="Disordered" evidence="1">
    <location>
        <begin position="307"/>
        <end position="326"/>
    </location>
</feature>
<feature type="chain" id="PRO_5038709525" description="Lipoprotein" evidence="2">
    <location>
        <begin position="40"/>
        <end position="326"/>
    </location>
</feature>
<feature type="compositionally biased region" description="Acidic residues" evidence="1">
    <location>
        <begin position="166"/>
        <end position="177"/>
    </location>
</feature>
<dbReference type="GO" id="GO:0043448">
    <property type="term" value="P:alkane catabolic process"/>
    <property type="evidence" value="ECO:0007669"/>
    <property type="project" value="TreeGrafter"/>
</dbReference>